<evidence type="ECO:0000256" key="3">
    <source>
        <dbReference type="ARBA" id="ARBA00022989"/>
    </source>
</evidence>
<evidence type="ECO:0000256" key="2">
    <source>
        <dbReference type="ARBA" id="ARBA00022692"/>
    </source>
</evidence>
<feature type="transmembrane region" description="Helical" evidence="5">
    <location>
        <begin position="21"/>
        <end position="38"/>
    </location>
</feature>
<evidence type="ECO:0000313" key="8">
    <source>
        <dbReference type="Proteomes" id="UP000261032"/>
    </source>
</evidence>
<dbReference type="EMBL" id="QUSL01000017">
    <property type="protein sequence ID" value="RGD84364.1"/>
    <property type="molecule type" value="Genomic_DNA"/>
</dbReference>
<evidence type="ECO:0000313" key="6">
    <source>
        <dbReference type="EMBL" id="MDB7084801.1"/>
    </source>
</evidence>
<dbReference type="EMBL" id="JAQLKE010000025">
    <property type="protein sequence ID" value="MDB7084801.1"/>
    <property type="molecule type" value="Genomic_DNA"/>
</dbReference>
<feature type="transmembrane region" description="Helical" evidence="5">
    <location>
        <begin position="135"/>
        <end position="157"/>
    </location>
</feature>
<feature type="transmembrane region" description="Helical" evidence="5">
    <location>
        <begin position="231"/>
        <end position="256"/>
    </location>
</feature>
<evidence type="ECO:0000313" key="7">
    <source>
        <dbReference type="EMBL" id="RGD84364.1"/>
    </source>
</evidence>
<protein>
    <submittedName>
        <fullName evidence="6">Energy-coupling factor transporter transmembrane component T</fullName>
    </submittedName>
</protein>
<reference evidence="6" key="2">
    <citation type="submission" date="2023-01" db="EMBL/GenBank/DDBJ databases">
        <title>Human gut microbiome strain richness.</title>
        <authorList>
            <person name="Chen-Liaw A."/>
        </authorList>
    </citation>
    <scope>NUCLEOTIDE SEQUENCE</scope>
    <source>
        <strain evidence="6">1001217st2_G6_1001217B_191108</strain>
    </source>
</reference>
<organism evidence="7 8">
    <name type="scientific">Thomasclavelia ramosa</name>
    <dbReference type="NCBI Taxonomy" id="1547"/>
    <lineage>
        <taxon>Bacteria</taxon>
        <taxon>Bacillati</taxon>
        <taxon>Bacillota</taxon>
        <taxon>Erysipelotrichia</taxon>
        <taxon>Erysipelotrichales</taxon>
        <taxon>Coprobacillaceae</taxon>
        <taxon>Thomasclavelia</taxon>
    </lineage>
</organism>
<comment type="caution">
    <text evidence="7">The sequence shown here is derived from an EMBL/GenBank/DDBJ whole genome shotgun (WGS) entry which is preliminary data.</text>
</comment>
<proteinExistence type="predicted"/>
<dbReference type="InterPro" id="IPR003339">
    <property type="entry name" value="ABC/ECF_trnsptr_transmembrane"/>
</dbReference>
<sequence>MLSKINIIKNKLVIKPFKNSHPVVLFAYFLSVITLTIIQQNYYLIILSIVSAIIIDYYFNYLTFFKDMKYTVVLVVIIMITNPLFVTEGFDIWFQNDYVTITKQALFYGLVFGLLLSCMLLWFRIMKTCLTDSHIVYLFGSILPTLGLVISMCLNMISKLKNQYQKIREANINMPSQNKLGYYRNMIVVLVTYAFESSLDMMNSMQARGYGQGKRTSFHLYSFRKDDALKLIVIIGLFMISLLGFLIRYCSFYYFPLIQEFSLQWQDGLFMLVYIGLMLLPIYLGGKKNV</sequence>
<dbReference type="AlphaFoldDB" id="A0A3E3AF69"/>
<comment type="subcellular location">
    <subcellularLocation>
        <location evidence="1">Membrane</location>
        <topology evidence="1">Multi-pass membrane protein</topology>
    </subcellularLocation>
</comment>
<name>A0A3E3AF69_9FIRM</name>
<accession>A0A3E3AF69</accession>
<dbReference type="Proteomes" id="UP001211987">
    <property type="component" value="Unassembled WGS sequence"/>
</dbReference>
<feature type="transmembrane region" description="Helical" evidence="5">
    <location>
        <begin position="44"/>
        <end position="61"/>
    </location>
</feature>
<reference evidence="7 8" key="1">
    <citation type="submission" date="2018-08" db="EMBL/GenBank/DDBJ databases">
        <title>A genome reference for cultivated species of the human gut microbiota.</title>
        <authorList>
            <person name="Zou Y."/>
            <person name="Xue W."/>
            <person name="Luo G."/>
        </authorList>
    </citation>
    <scope>NUCLEOTIDE SEQUENCE [LARGE SCALE GENOMIC DNA]</scope>
    <source>
        <strain evidence="7 8">OM06-4</strain>
    </source>
</reference>
<feature type="transmembrane region" description="Helical" evidence="5">
    <location>
        <begin position="268"/>
        <end position="286"/>
    </location>
</feature>
<gene>
    <name evidence="7" type="ORF">DXB93_11045</name>
    <name evidence="6" type="ORF">PM738_13405</name>
</gene>
<feature type="transmembrane region" description="Helical" evidence="5">
    <location>
        <begin position="68"/>
        <end position="85"/>
    </location>
</feature>
<dbReference type="RefSeq" id="WP_054322653.1">
    <property type="nucleotide sequence ID" value="NZ_AP031443.1"/>
</dbReference>
<keyword evidence="2 5" id="KW-0812">Transmembrane</keyword>
<evidence type="ECO:0000256" key="5">
    <source>
        <dbReference type="SAM" id="Phobius"/>
    </source>
</evidence>
<feature type="transmembrane region" description="Helical" evidence="5">
    <location>
        <begin position="105"/>
        <end position="123"/>
    </location>
</feature>
<keyword evidence="4 5" id="KW-0472">Membrane</keyword>
<evidence type="ECO:0000256" key="4">
    <source>
        <dbReference type="ARBA" id="ARBA00023136"/>
    </source>
</evidence>
<feature type="transmembrane region" description="Helical" evidence="5">
    <location>
        <begin position="182"/>
        <end position="199"/>
    </location>
</feature>
<dbReference type="Proteomes" id="UP000261032">
    <property type="component" value="Unassembled WGS sequence"/>
</dbReference>
<keyword evidence="3 5" id="KW-1133">Transmembrane helix</keyword>
<evidence type="ECO:0000256" key="1">
    <source>
        <dbReference type="ARBA" id="ARBA00004141"/>
    </source>
</evidence>
<dbReference type="GO" id="GO:0005886">
    <property type="term" value="C:plasma membrane"/>
    <property type="evidence" value="ECO:0007669"/>
    <property type="project" value="UniProtKB-ARBA"/>
</dbReference>
<dbReference type="CDD" id="cd16914">
    <property type="entry name" value="EcfT"/>
    <property type="match status" value="1"/>
</dbReference>